<gene>
    <name evidence="2" type="ORF">N5910_06300</name>
    <name evidence="1" type="ORF">U2150_04945</name>
</gene>
<dbReference type="Pfam" id="PF09373">
    <property type="entry name" value="PMBR"/>
    <property type="match status" value="1"/>
</dbReference>
<dbReference type="Proteomes" id="UP001369247">
    <property type="component" value="Unassembled WGS sequence"/>
</dbReference>
<evidence type="ECO:0000313" key="2">
    <source>
        <dbReference type="EMBL" id="UXH31153.1"/>
    </source>
</evidence>
<protein>
    <submittedName>
        <fullName evidence="2">Pseudomurein-binding protein</fullName>
    </submittedName>
    <submittedName>
        <fullName evidence="1">Pseudomurein-binding repeat-containing protein</fullName>
    </submittedName>
</protein>
<proteinExistence type="predicted"/>
<evidence type="ECO:0000313" key="3">
    <source>
        <dbReference type="Proteomes" id="UP001369247"/>
    </source>
</evidence>
<reference evidence="2" key="1">
    <citation type="submission" date="2022-09" db="EMBL/GenBank/DDBJ databases">
        <title>Characterization of three MwoI isoschizomers from sequenced genome and metagenomes.</title>
        <authorList>
            <person name="Fomenkov A."/>
            <person name="Xu S.Y."/>
            <person name="Roberts R.J."/>
        </authorList>
    </citation>
    <scope>NUCLEOTIDE SEQUENCE</scope>
    <source>
        <strain evidence="2">DSM 2970</strain>
    </source>
</reference>
<dbReference type="AlphaFoldDB" id="A0A9E7RTQ3"/>
<keyword evidence="3" id="KW-1185">Reference proteome</keyword>
<reference evidence="1 3" key="2">
    <citation type="submission" date="2023-12" db="EMBL/GenBank/DDBJ databases">
        <title>Phenotypic and Genomic Characterization of Methanothermobacter wolfeii Strain BSEL, a CO2-Capturing Archaeon with Minimal Nutrient Requirements.</title>
        <authorList>
            <person name="Ale Enriquez F."/>
            <person name="Ahring B.K."/>
        </authorList>
    </citation>
    <scope>NUCLEOTIDE SEQUENCE [LARGE SCALE GENOMIC DNA]</scope>
    <source>
        <strain evidence="1 3">BSEL-1</strain>
    </source>
</reference>
<dbReference type="RefSeq" id="WP_238337861.1">
    <property type="nucleotide sequence ID" value="NZ_CP104550.1"/>
</dbReference>
<accession>A0A9E7RTQ3</accession>
<dbReference type="EMBL" id="CP104550">
    <property type="protein sequence ID" value="UXH31153.1"/>
    <property type="molecule type" value="Genomic_DNA"/>
</dbReference>
<dbReference type="KEGG" id="mwo:MWSIV6_1227"/>
<organism evidence="2">
    <name type="scientific">Methanothermobacter wolfeii</name>
    <name type="common">Methanobacterium wolfei</name>
    <dbReference type="NCBI Taxonomy" id="145261"/>
    <lineage>
        <taxon>Archaea</taxon>
        <taxon>Methanobacteriati</taxon>
        <taxon>Methanobacteriota</taxon>
        <taxon>Methanomada group</taxon>
        <taxon>Methanobacteria</taxon>
        <taxon>Methanobacteriales</taxon>
        <taxon>Methanobacteriaceae</taxon>
        <taxon>Methanothermobacter</taxon>
    </lineage>
</organism>
<dbReference type="Proteomes" id="UP001065373">
    <property type="component" value="Chromosome"/>
</dbReference>
<evidence type="ECO:0000313" key="1">
    <source>
        <dbReference type="EMBL" id="MEJ8542833.1"/>
    </source>
</evidence>
<dbReference type="EMBL" id="JAXUHJ010000008">
    <property type="protein sequence ID" value="MEJ8542833.1"/>
    <property type="molecule type" value="Genomic_DNA"/>
</dbReference>
<dbReference type="GeneID" id="58978853"/>
<dbReference type="InterPro" id="IPR018975">
    <property type="entry name" value="Pseudomurein-binding_repeat"/>
</dbReference>
<name>A0A9E7RTQ3_METWO</name>
<sequence length="549" mass="59835">MLIAFIFLVSPASAAVFVTDPSHAIITAPAAAHTGSPLVLSSYTPEKSVQKHLKGKDVVVVGDLKIKGTRIPARTSSLAVYWKKSNVVVLGTGNEVSAAYIAIRNDAPLLVTGKTMPSATRTQIKRLKPSRIIVCAPESRVPASSLRGLGVPWQRVWYGSDSATLRALQRDSKTVVTAPGPLLPVAMTLWKNATFRLSDTVTVNGTALWSSSRQTTSVIMNRYASGDPEKIYISSDNLNGVNGKSFMEAIKREIGGSATVILDQKSPAPGEADRAIKNAPPGSLAVYIAAACAGTMHSTISGIKTGYLRSYASDLDGVVYVNYGSLNLASTGYLARAWDDNFSNVYFAGINNPARYLQDAGILLIEPKTVAQDQRPRMIAGKLIDYAYSADGEHLRSLNSSGYVARHEVDPTGLSCDARRIVNGTKPLMKREEWVYLSSQYIAGLPIKRNTTTISDAPGSMESTYTGTLSRSEYRDVARRVYEFARTNRRLPSYVQVGDKRLSRDDYTLIFAEIIQNHTERSKMVFPSSVKMGESLIDRALDFIRDIFT</sequence>